<gene>
    <name evidence="3" type="primary">LOC118277834</name>
</gene>
<dbReference type="OrthoDB" id="120976at2759"/>
<dbReference type="PANTHER" id="PTHR46984:SF1">
    <property type="entry name" value="LEUCINE-RICH REPEAT-CONTAINING PROTEIN 71"/>
    <property type="match status" value="1"/>
</dbReference>
<dbReference type="GeneID" id="118277834"/>
<dbReference type="SMART" id="SM00368">
    <property type="entry name" value="LRR_RI"/>
    <property type="match status" value="3"/>
</dbReference>
<sequence length="530" mass="60023">MLKTKTFATRTPPVAGAGAEADIGSPSPQAPPVLSKIKSVNILESVDYTDQAPGPGLSPLDFDKFIPWVCKQWCASTAILITRKTQEAPVRKSLTKTKSKVLFGQGSKPKSIVSEDISSPTSIVNNEPKNNLLVYGEEVVPITTYYDIKKRLIEIAFLECQVNVSRKVIHAISLSLPYHAMMTRFTFRRSRLTDILIYEINKLLPISNITEVCFDDSYVKEGNYYILLEQFSQLRYLSLNRCCINDAVCKKIFTNIDFNAPAANSLQLLELGSNDITDEGAKFIGHVLRKNRCLLYLNLSGNKITDEGFRPIIESLMEFPLEPEEVLTMRRRKIRYLQNKMCVYARCLTELKYGKSSTPTEDIDSSSSGRKHLKHTMKFTERRRRKTLVHQSVADTAEAMARGLVGDFEDPFAPENLVYKGDNVAYSMGNLTLCYLNMAYNNLELPSVKRIKEALAYQENVAKGRREAGLIRVIIDGNYIPEKCDELEEIDLCLTKVLIMKSIGRKPRRLSSVRRMYSYVKSNVFVEDPI</sequence>
<dbReference type="Proteomes" id="UP000829999">
    <property type="component" value="Chromosome 18"/>
</dbReference>
<evidence type="ECO:0000313" key="3">
    <source>
        <dbReference type="RefSeq" id="XP_035452685.2"/>
    </source>
</evidence>
<dbReference type="PANTHER" id="PTHR46984">
    <property type="entry name" value="LEUCINE-RICH REPEAT-CONTAINING PROTEIN 71"/>
    <property type="match status" value="1"/>
</dbReference>
<evidence type="ECO:0000313" key="2">
    <source>
        <dbReference type="Proteomes" id="UP000829999"/>
    </source>
</evidence>
<name>A0A9R0DGP7_SPOFR</name>
<dbReference type="AlphaFoldDB" id="A0A9R0DGP7"/>
<organism evidence="2 3">
    <name type="scientific">Spodoptera frugiperda</name>
    <name type="common">Fall armyworm</name>
    <dbReference type="NCBI Taxonomy" id="7108"/>
    <lineage>
        <taxon>Eukaryota</taxon>
        <taxon>Metazoa</taxon>
        <taxon>Ecdysozoa</taxon>
        <taxon>Arthropoda</taxon>
        <taxon>Hexapoda</taxon>
        <taxon>Insecta</taxon>
        <taxon>Pterygota</taxon>
        <taxon>Neoptera</taxon>
        <taxon>Endopterygota</taxon>
        <taxon>Lepidoptera</taxon>
        <taxon>Glossata</taxon>
        <taxon>Ditrysia</taxon>
        <taxon>Noctuoidea</taxon>
        <taxon>Noctuidae</taxon>
        <taxon>Amphipyrinae</taxon>
        <taxon>Spodoptera</taxon>
    </lineage>
</organism>
<protein>
    <submittedName>
        <fullName evidence="3">Uncharacterized protein LOC118277834</fullName>
    </submittedName>
</protein>
<accession>A0A9R0DGP7</accession>
<dbReference type="InterPro" id="IPR053040">
    <property type="entry name" value="LRR-containing_protein_71"/>
</dbReference>
<evidence type="ECO:0000256" key="1">
    <source>
        <dbReference type="SAM" id="MobiDB-lite"/>
    </source>
</evidence>
<dbReference type="Pfam" id="PF13516">
    <property type="entry name" value="LRR_6"/>
    <property type="match status" value="2"/>
</dbReference>
<proteinExistence type="predicted"/>
<dbReference type="Gene3D" id="3.80.10.10">
    <property type="entry name" value="Ribonuclease Inhibitor"/>
    <property type="match status" value="1"/>
</dbReference>
<feature type="region of interest" description="Disordered" evidence="1">
    <location>
        <begin position="1"/>
        <end position="30"/>
    </location>
</feature>
<dbReference type="RefSeq" id="XP_035452685.2">
    <property type="nucleotide sequence ID" value="XM_035596792.2"/>
</dbReference>
<dbReference type="InterPro" id="IPR032675">
    <property type="entry name" value="LRR_dom_sf"/>
</dbReference>
<dbReference type="InterPro" id="IPR001611">
    <property type="entry name" value="Leu-rich_rpt"/>
</dbReference>
<keyword evidence="2" id="KW-1185">Reference proteome</keyword>
<reference evidence="3" key="1">
    <citation type="submission" date="2025-08" db="UniProtKB">
        <authorList>
            <consortium name="RefSeq"/>
        </authorList>
    </citation>
    <scope>IDENTIFICATION</scope>
    <source>
        <tissue evidence="3">Whole larval tissue</tissue>
    </source>
</reference>
<dbReference type="SUPFAM" id="SSF52047">
    <property type="entry name" value="RNI-like"/>
    <property type="match status" value="1"/>
</dbReference>